<dbReference type="Gene3D" id="2.60.120.10">
    <property type="entry name" value="Jelly Rolls"/>
    <property type="match status" value="1"/>
</dbReference>
<dbReference type="STRING" id="426757.SAMN04488127_0765"/>
<dbReference type="PANTHER" id="PTHR35848">
    <property type="entry name" value="OXALATE-BINDING PROTEIN"/>
    <property type="match status" value="1"/>
</dbReference>
<accession>A0A1H6USF6</accession>
<dbReference type="InterPro" id="IPR011051">
    <property type="entry name" value="RmlC_Cupin_sf"/>
</dbReference>
<evidence type="ECO:0000259" key="2">
    <source>
        <dbReference type="Pfam" id="PF07883"/>
    </source>
</evidence>
<reference evidence="4" key="1">
    <citation type="submission" date="2016-10" db="EMBL/GenBank/DDBJ databases">
        <authorList>
            <person name="Varghese N."/>
            <person name="Submissions S."/>
        </authorList>
    </citation>
    <scope>NUCLEOTIDE SEQUENCE [LARGE SCALE GENOMIC DNA]</scope>
    <source>
        <strain evidence="4">CGMCC 1.6763</strain>
    </source>
</reference>
<protein>
    <submittedName>
        <fullName evidence="3">Cupin domain protein</fullName>
    </submittedName>
</protein>
<proteinExistence type="predicted"/>
<dbReference type="InterPro" id="IPR013096">
    <property type="entry name" value="Cupin_2"/>
</dbReference>
<dbReference type="GO" id="GO:0046872">
    <property type="term" value="F:metal ion binding"/>
    <property type="evidence" value="ECO:0007669"/>
    <property type="project" value="UniProtKB-KW"/>
</dbReference>
<evidence type="ECO:0000256" key="1">
    <source>
        <dbReference type="ARBA" id="ARBA00022723"/>
    </source>
</evidence>
<sequence>MAYWRNVSEVEAYTPPAHEGTFNRRLAGMADGMEDMEVIIGEMEPGGSADPHDHEDMEQSMYILQGKMHVIIGGEEAELGEGDIVWIPKKTMHEVKNIGEGNLKFVLMYSPPKQRI</sequence>
<dbReference type="Pfam" id="PF07883">
    <property type="entry name" value="Cupin_2"/>
    <property type="match status" value="1"/>
</dbReference>
<keyword evidence="4" id="KW-1185">Reference proteome</keyword>
<name>A0A1H6USF6_9BACL</name>
<gene>
    <name evidence="3" type="ORF">SAMN04488127_0765</name>
</gene>
<dbReference type="RefSeq" id="WP_177168256.1">
    <property type="nucleotide sequence ID" value="NZ_FNZF01000001.1"/>
</dbReference>
<dbReference type="AlphaFoldDB" id="A0A1H6USF6"/>
<dbReference type="SUPFAM" id="SSF51182">
    <property type="entry name" value="RmlC-like cupins"/>
    <property type="match status" value="1"/>
</dbReference>
<dbReference type="EMBL" id="FNZF01000001">
    <property type="protein sequence ID" value="SEI90965.1"/>
    <property type="molecule type" value="Genomic_DNA"/>
</dbReference>
<feature type="domain" description="Cupin type-2" evidence="2">
    <location>
        <begin position="42"/>
        <end position="108"/>
    </location>
</feature>
<dbReference type="Proteomes" id="UP000199200">
    <property type="component" value="Unassembled WGS sequence"/>
</dbReference>
<organism evidence="3 4">
    <name type="scientific">Bhargavaea ginsengi</name>
    <dbReference type="NCBI Taxonomy" id="426757"/>
    <lineage>
        <taxon>Bacteria</taxon>
        <taxon>Bacillati</taxon>
        <taxon>Bacillota</taxon>
        <taxon>Bacilli</taxon>
        <taxon>Bacillales</taxon>
        <taxon>Caryophanaceae</taxon>
        <taxon>Bhargavaea</taxon>
    </lineage>
</organism>
<dbReference type="PANTHER" id="PTHR35848:SF6">
    <property type="entry name" value="CUPIN TYPE-2 DOMAIN-CONTAINING PROTEIN"/>
    <property type="match status" value="1"/>
</dbReference>
<evidence type="ECO:0000313" key="4">
    <source>
        <dbReference type="Proteomes" id="UP000199200"/>
    </source>
</evidence>
<keyword evidence="1" id="KW-0479">Metal-binding</keyword>
<dbReference type="InterPro" id="IPR014710">
    <property type="entry name" value="RmlC-like_jellyroll"/>
</dbReference>
<evidence type="ECO:0000313" key="3">
    <source>
        <dbReference type="EMBL" id="SEI90965.1"/>
    </source>
</evidence>
<dbReference type="InterPro" id="IPR051610">
    <property type="entry name" value="GPI/OXD"/>
</dbReference>